<dbReference type="OMA" id="CTRRIST"/>
<evidence type="ECO:0000256" key="1">
    <source>
        <dbReference type="SAM" id="MobiDB-lite"/>
    </source>
</evidence>
<evidence type="ECO:0000313" key="3">
    <source>
        <dbReference type="Proteomes" id="UP000186303"/>
    </source>
</evidence>
<dbReference type="InterPro" id="IPR027706">
    <property type="entry name" value="PGP_Pase"/>
</dbReference>
<dbReference type="AlphaFoldDB" id="A0A1M8A1L3"/>
<feature type="region of interest" description="Disordered" evidence="1">
    <location>
        <begin position="293"/>
        <end position="337"/>
    </location>
</feature>
<feature type="region of interest" description="Disordered" evidence="1">
    <location>
        <begin position="389"/>
        <end position="410"/>
    </location>
</feature>
<evidence type="ECO:0000313" key="2">
    <source>
        <dbReference type="EMBL" id="SHO76084.1"/>
    </source>
</evidence>
<sequence>MNTPGLVAVAQAFVRPGVLVPHLQVASLRLIDWRQVRASGVRYIVYDKDNCLTRPHHDALAPALEATWDECKAVFGEENLLIVSNSAGSSQDPTGLAAEQVSSKLGVPILCHAVKKPGRACAQQVVDYVASQHLRSPDAAHPPRLLVVGDRITTDMAFSYRIASLLGRAYPHERDLCIGVLTHELWGREQLGTRVMRMLENTVLRQLVRVGIPPGGTWTARGAPSPVCSAWVRAVAPADAAPLPAPRKARTHMRWLAPLVDAWRTIVRETFGSVRRVRELTWSVCTNAPTRSWRSTWRKPQRPPPAPWSRSMSTSARARGALHEKPVPRRVPTADAPRAPRAVPTWLGIPRIRWLMALATLVLLPLGFMGGMKLSELVERWRIGDLSHEGEARVDAPPPAPAPEPDVEETQVQLRKKISSLELEHFHLRRERSVLDDKLARLAARPA</sequence>
<dbReference type="EMBL" id="LT671821">
    <property type="protein sequence ID" value="SHO76084.1"/>
    <property type="molecule type" value="Genomic_DNA"/>
</dbReference>
<name>A0A1M8A1L3_MALS4</name>
<dbReference type="VEuPathDB" id="FungiDB:MSYG_0419"/>
<dbReference type="Pfam" id="PF09419">
    <property type="entry name" value="PGP_phosphatase"/>
    <property type="match status" value="1"/>
</dbReference>
<keyword evidence="3" id="KW-1185">Reference proteome</keyword>
<dbReference type="Proteomes" id="UP000186303">
    <property type="component" value="Chromosome 1"/>
</dbReference>
<accession>A0A1M8A1L3</accession>
<dbReference type="STRING" id="1230383.A0A1M8A1L3"/>
<dbReference type="OrthoDB" id="198652at2759"/>
<gene>
    <name evidence="2" type="ORF">MSYG_0419</name>
</gene>
<reference evidence="3" key="1">
    <citation type="journal article" date="2017" name="Nucleic Acids Res.">
        <title>Proteogenomics produces comprehensive and highly accurate protein-coding gene annotation in a complete genome assembly of Malassezia sympodialis.</title>
        <authorList>
            <person name="Zhu Y."/>
            <person name="Engstroem P.G."/>
            <person name="Tellgren-Roth C."/>
            <person name="Baudo C.D."/>
            <person name="Kennell J.C."/>
            <person name="Sun S."/>
            <person name="Billmyre R.B."/>
            <person name="Schroeder M.S."/>
            <person name="Andersson A."/>
            <person name="Holm T."/>
            <person name="Sigurgeirsson B."/>
            <person name="Wu G."/>
            <person name="Sankaranarayanan S.R."/>
            <person name="Siddharthan R."/>
            <person name="Sanyal K."/>
            <person name="Lundeberg J."/>
            <person name="Nystedt B."/>
            <person name="Boekhout T."/>
            <person name="Dawson T.L. Jr."/>
            <person name="Heitman J."/>
            <person name="Scheynius A."/>
            <person name="Lehtioe J."/>
        </authorList>
    </citation>
    <scope>NUCLEOTIDE SEQUENCE [LARGE SCALE GENOMIC DNA]</scope>
    <source>
        <strain evidence="3">ATCC 42132</strain>
    </source>
</reference>
<proteinExistence type="predicted"/>
<organism evidence="2 3">
    <name type="scientific">Malassezia sympodialis (strain ATCC 42132)</name>
    <name type="common">Atopic eczema-associated yeast</name>
    <dbReference type="NCBI Taxonomy" id="1230383"/>
    <lineage>
        <taxon>Eukaryota</taxon>
        <taxon>Fungi</taxon>
        <taxon>Dikarya</taxon>
        <taxon>Basidiomycota</taxon>
        <taxon>Ustilaginomycotina</taxon>
        <taxon>Malasseziomycetes</taxon>
        <taxon>Malasseziales</taxon>
        <taxon>Malasseziaceae</taxon>
        <taxon>Malassezia</taxon>
    </lineage>
</organism>
<protein>
    <submittedName>
        <fullName evidence="2">Similar to S.cerevisiae protein GEP4 (Mitochondrial phosphatidylglycerophosphatase (PGP phosphatase))</fullName>
    </submittedName>
</protein>
<dbReference type="GO" id="GO:0008962">
    <property type="term" value="F:phosphatidylglycerophosphatase activity"/>
    <property type="evidence" value="ECO:0007669"/>
    <property type="project" value="InterPro"/>
</dbReference>